<reference evidence="1" key="1">
    <citation type="submission" date="2020-06" db="EMBL/GenBank/DDBJ databases">
        <title>Unique genomic features of the anaerobic methanotrophic archaea.</title>
        <authorList>
            <person name="Chadwick G.L."/>
            <person name="Skennerton C.T."/>
            <person name="Laso-Perez R."/>
            <person name="Leu A.O."/>
            <person name="Speth D.R."/>
            <person name="Yu H."/>
            <person name="Morgan-Lang C."/>
            <person name="Hatzenpichler R."/>
            <person name="Goudeau D."/>
            <person name="Malmstrom R."/>
            <person name="Brazelton W.J."/>
            <person name="Woyke T."/>
            <person name="Hallam S.J."/>
            <person name="Tyson G.W."/>
            <person name="Wegener G."/>
            <person name="Boetius A."/>
            <person name="Orphan V."/>
        </authorList>
    </citation>
    <scope>NUCLEOTIDE SEQUENCE</scope>
</reference>
<proteinExistence type="predicted"/>
<gene>
    <name evidence="1" type="ORF">NNIPPFBB_00015</name>
</gene>
<evidence type="ECO:0000313" key="1">
    <source>
        <dbReference type="EMBL" id="QNO57970.1"/>
    </source>
</evidence>
<name>A0A7G9ZCI6_9EURY</name>
<accession>A0A7G9ZCI6</accession>
<sequence>MILKEDLLRIARLNSLRAFQQEKHYIQTIALRSIYASTNEVEVLYEGL</sequence>
<protein>
    <submittedName>
        <fullName evidence="1">Uncharacterized protein</fullName>
    </submittedName>
</protein>
<dbReference type="AlphaFoldDB" id="A0A7G9ZCI6"/>
<organism evidence="1">
    <name type="scientific">Candidatus Methanophaga sp. ANME-1 ERB7</name>
    <dbReference type="NCBI Taxonomy" id="2759913"/>
    <lineage>
        <taxon>Archaea</taxon>
        <taxon>Methanobacteriati</taxon>
        <taxon>Methanobacteriota</taxon>
        <taxon>Stenosarchaea group</taxon>
        <taxon>Methanomicrobia</taxon>
        <taxon>Candidatus Methanophagales</taxon>
        <taxon>Candidatus Methanophagaceae</taxon>
        <taxon>Candidatus Methanophaga</taxon>
    </lineage>
</organism>
<dbReference type="EMBL" id="MT631709">
    <property type="protein sequence ID" value="QNO57970.1"/>
    <property type="molecule type" value="Genomic_DNA"/>
</dbReference>